<comment type="caution">
    <text evidence="1">The sequence shown here is derived from an EMBL/GenBank/DDBJ whole genome shotgun (WGS) entry which is preliminary data.</text>
</comment>
<dbReference type="SUPFAM" id="SSF158446">
    <property type="entry name" value="IVS-encoded protein-like"/>
    <property type="match status" value="1"/>
</dbReference>
<proteinExistence type="predicted"/>
<dbReference type="InterPro" id="IPR012657">
    <property type="entry name" value="23S_rRNA-intervening_sequence"/>
</dbReference>
<name>A0ABU4R479_9FLAO</name>
<dbReference type="Pfam" id="PF05635">
    <property type="entry name" value="23S_rRNA_IVP"/>
    <property type="match status" value="1"/>
</dbReference>
<organism evidence="1 2">
    <name type="scientific">Flavobacterium flavipigmentatum</name>
    <dbReference type="NCBI Taxonomy" id="2893884"/>
    <lineage>
        <taxon>Bacteria</taxon>
        <taxon>Pseudomonadati</taxon>
        <taxon>Bacteroidota</taxon>
        <taxon>Flavobacteriia</taxon>
        <taxon>Flavobacteriales</taxon>
        <taxon>Flavobacteriaceae</taxon>
        <taxon>Flavobacterium</taxon>
    </lineage>
</organism>
<gene>
    <name evidence="1" type="ORF">SGQ18_16730</name>
</gene>
<evidence type="ECO:0000313" key="2">
    <source>
        <dbReference type="Proteomes" id="UP001278738"/>
    </source>
</evidence>
<reference evidence="1 2" key="1">
    <citation type="submission" date="2023-11" db="EMBL/GenBank/DDBJ databases">
        <title>Unpublished Manusciprt.</title>
        <authorList>
            <person name="Saticioglu I.B."/>
            <person name="Ay H."/>
            <person name="Ajmi N."/>
            <person name="Altun S."/>
            <person name="Duman M."/>
        </authorList>
    </citation>
    <scope>NUCLEOTIDE SEQUENCE [LARGE SCALE GENOMIC DNA]</scope>
    <source>
        <strain evidence="1 2">Fl-33</strain>
    </source>
</reference>
<dbReference type="EMBL" id="JAWXVG010000011">
    <property type="protein sequence ID" value="MDX6183809.1"/>
    <property type="molecule type" value="Genomic_DNA"/>
</dbReference>
<protein>
    <submittedName>
        <fullName evidence="1">Four helix bundle protein</fullName>
    </submittedName>
</protein>
<accession>A0ABU4R479</accession>
<dbReference type="PANTHER" id="PTHR38471:SF2">
    <property type="entry name" value="FOUR HELIX BUNDLE PROTEIN"/>
    <property type="match status" value="1"/>
</dbReference>
<dbReference type="NCBIfam" id="TIGR02436">
    <property type="entry name" value="four helix bundle protein"/>
    <property type="match status" value="1"/>
</dbReference>
<dbReference type="PANTHER" id="PTHR38471">
    <property type="entry name" value="FOUR HELIX BUNDLE PROTEIN"/>
    <property type="match status" value="1"/>
</dbReference>
<sequence length="125" mass="14378">MTTDEMKLRTKKFSLTIIDLAEKLPTTYIVKVIANQIVRSGTSVGANYRAVCRARSDKEFIAKMNIVLEEADETLFWLEIIKEKDWSDKSELEIIWKEGNQLTAIFVSSLKTVNNRINKNIKPKV</sequence>
<dbReference type="Gene3D" id="1.20.1440.60">
    <property type="entry name" value="23S rRNA-intervening sequence"/>
    <property type="match status" value="1"/>
</dbReference>
<dbReference type="Proteomes" id="UP001278738">
    <property type="component" value="Unassembled WGS sequence"/>
</dbReference>
<dbReference type="InterPro" id="IPR036583">
    <property type="entry name" value="23S_rRNA_IVS_sf"/>
</dbReference>
<keyword evidence="2" id="KW-1185">Reference proteome</keyword>
<dbReference type="PIRSF" id="PIRSF035652">
    <property type="entry name" value="CHP02436"/>
    <property type="match status" value="1"/>
</dbReference>
<evidence type="ECO:0000313" key="1">
    <source>
        <dbReference type="EMBL" id="MDX6183809.1"/>
    </source>
</evidence>